<dbReference type="KEGG" id="nev:NTE_03269"/>
<accession>A0A075MVY2</accession>
<dbReference type="AlphaFoldDB" id="A0A075MVY2"/>
<protein>
    <submittedName>
        <fullName evidence="1">Uncharacterized protein</fullName>
    </submittedName>
</protein>
<dbReference type="HOGENOM" id="CLU_1187738_0_0_2"/>
<gene>
    <name evidence="1" type="ORF">NTE_03269</name>
</gene>
<evidence type="ECO:0000313" key="2">
    <source>
        <dbReference type="Proteomes" id="UP000028194"/>
    </source>
</evidence>
<dbReference type="GeneID" id="41598924"/>
<evidence type="ECO:0000313" key="1">
    <source>
        <dbReference type="EMBL" id="AIF85298.1"/>
    </source>
</evidence>
<dbReference type="RefSeq" id="WP_148701728.1">
    <property type="nucleotide sequence ID" value="NZ_CP007174.1"/>
</dbReference>
<sequence>MEIPITSTYSSLADAAQELDKIIRQKGMVGNARTKVHYNGKFVQYSYGNENIHFEAWFGKKRPFIEIGLHIETSKNRNLVILNAMKRKSRQILKELPDAKFERWGRAWTKVYERIDWDGQLKSLDDGLLNELSRKLKLYVDTLKPLLEEINWGKSSKLSQKEIVRMFIVGEGDKRRCITTESLYKHVKRLPEFSGFGDEDWKRGHATWKAKQLTEEDPRHFRRKDKHTFCYVP</sequence>
<dbReference type="EMBL" id="CP007174">
    <property type="protein sequence ID" value="AIF85298.1"/>
    <property type="molecule type" value="Genomic_DNA"/>
</dbReference>
<dbReference type="Proteomes" id="UP000028194">
    <property type="component" value="Chromosome"/>
</dbReference>
<organism evidence="1 2">
    <name type="scientific">Candidatus Nitrososphaera evergladensis SR1</name>
    <dbReference type="NCBI Taxonomy" id="1459636"/>
    <lineage>
        <taxon>Archaea</taxon>
        <taxon>Nitrososphaerota</taxon>
        <taxon>Nitrososphaeria</taxon>
        <taxon>Nitrososphaerales</taxon>
        <taxon>Nitrososphaeraceae</taxon>
        <taxon>Nitrososphaera</taxon>
    </lineage>
</organism>
<reference evidence="1 2" key="1">
    <citation type="journal article" date="2014" name="PLoS ONE">
        <title>Genome Sequence of Candidatus Nitrososphaera evergladensis from Group I.1b Enriched from Everglades Soil Reveals Novel Genomic Features of the Ammonia-Oxidizing Archaea.</title>
        <authorList>
            <person name="Zhalnina K.V."/>
            <person name="Dias R."/>
            <person name="Leonard M.T."/>
            <person name="Dorr de Quadros P."/>
            <person name="Camargo F.A."/>
            <person name="Drew J.C."/>
            <person name="Farmerie W.G."/>
            <person name="Daroub S.H."/>
            <person name="Triplett E.W."/>
        </authorList>
    </citation>
    <scope>NUCLEOTIDE SEQUENCE [LARGE SCALE GENOMIC DNA]</scope>
    <source>
        <strain evidence="1 2">SR1</strain>
    </source>
</reference>
<name>A0A075MVY2_9ARCH</name>
<proteinExistence type="predicted"/>
<keyword evidence="2" id="KW-1185">Reference proteome</keyword>